<dbReference type="InterPro" id="IPR008920">
    <property type="entry name" value="TF_FadR/GntR_C"/>
</dbReference>
<dbReference type="GO" id="GO:0003700">
    <property type="term" value="F:DNA-binding transcription factor activity"/>
    <property type="evidence" value="ECO:0007669"/>
    <property type="project" value="InterPro"/>
</dbReference>
<reference evidence="6 7" key="1">
    <citation type="journal article" date="2016" name="Front. Microbiol.">
        <title>Comparative Genomics Analysis of Streptomyces Species Reveals Their Adaptation to the Marine Environment and Their Diversity at the Genomic Level.</title>
        <authorList>
            <person name="Tian X."/>
            <person name="Zhang Z."/>
            <person name="Yang T."/>
            <person name="Chen M."/>
            <person name="Li J."/>
            <person name="Chen F."/>
            <person name="Yang J."/>
            <person name="Li W."/>
            <person name="Zhang B."/>
            <person name="Zhang Z."/>
            <person name="Wu J."/>
            <person name="Zhang C."/>
            <person name="Long L."/>
            <person name="Xiao J."/>
        </authorList>
    </citation>
    <scope>NUCLEOTIDE SEQUENCE [LARGE SCALE GENOMIC DNA]</scope>
    <source>
        <strain evidence="6 7">SCSIO M10379</strain>
    </source>
</reference>
<dbReference type="SUPFAM" id="SSF46785">
    <property type="entry name" value="Winged helix' DNA-binding domain"/>
    <property type="match status" value="1"/>
</dbReference>
<dbReference type="Pfam" id="PF00392">
    <property type="entry name" value="GntR"/>
    <property type="match status" value="1"/>
</dbReference>
<dbReference type="InterPro" id="IPR036388">
    <property type="entry name" value="WH-like_DNA-bd_sf"/>
</dbReference>
<name>A0A1E7KDK9_9ACTN</name>
<protein>
    <submittedName>
        <fullName evidence="6">GntR family transcriptional regulator</fullName>
    </submittedName>
</protein>
<dbReference type="PROSITE" id="PS50949">
    <property type="entry name" value="HTH_GNTR"/>
    <property type="match status" value="1"/>
</dbReference>
<dbReference type="PATRIC" id="fig|943816.4.peg.5402"/>
<evidence type="ECO:0000256" key="4">
    <source>
        <dbReference type="SAM" id="MobiDB-lite"/>
    </source>
</evidence>
<keyword evidence="2" id="KW-0238">DNA-binding</keyword>
<feature type="domain" description="HTH gntR-type" evidence="5">
    <location>
        <begin position="5"/>
        <end position="72"/>
    </location>
</feature>
<dbReference type="RefSeq" id="WP_069990526.1">
    <property type="nucleotide sequence ID" value="NZ_LJGV01000021.1"/>
</dbReference>
<dbReference type="Proteomes" id="UP000175829">
    <property type="component" value="Unassembled WGS sequence"/>
</dbReference>
<proteinExistence type="predicted"/>
<dbReference type="Gene3D" id="1.20.120.530">
    <property type="entry name" value="GntR ligand-binding domain-like"/>
    <property type="match status" value="1"/>
</dbReference>
<evidence type="ECO:0000256" key="3">
    <source>
        <dbReference type="ARBA" id="ARBA00023163"/>
    </source>
</evidence>
<dbReference type="PANTHER" id="PTHR43537:SF45">
    <property type="entry name" value="GNTR FAMILY REGULATORY PROTEIN"/>
    <property type="match status" value="1"/>
</dbReference>
<gene>
    <name evidence="6" type="ORF">AN217_01595</name>
</gene>
<dbReference type="SMART" id="SM00345">
    <property type="entry name" value="HTH_GNTR"/>
    <property type="match status" value="1"/>
</dbReference>
<evidence type="ECO:0000313" key="7">
    <source>
        <dbReference type="Proteomes" id="UP000175829"/>
    </source>
</evidence>
<comment type="caution">
    <text evidence="6">The sequence shown here is derived from an EMBL/GenBank/DDBJ whole genome shotgun (WGS) entry which is preliminary data.</text>
</comment>
<feature type="region of interest" description="Disordered" evidence="4">
    <location>
        <begin position="99"/>
        <end position="126"/>
    </location>
</feature>
<evidence type="ECO:0000256" key="2">
    <source>
        <dbReference type="ARBA" id="ARBA00023125"/>
    </source>
</evidence>
<evidence type="ECO:0000259" key="5">
    <source>
        <dbReference type="PROSITE" id="PS50949"/>
    </source>
</evidence>
<accession>A0A1E7KDK9</accession>
<keyword evidence="3" id="KW-0804">Transcription</keyword>
<dbReference type="InterPro" id="IPR036390">
    <property type="entry name" value="WH_DNA-bd_sf"/>
</dbReference>
<dbReference type="Pfam" id="PF07729">
    <property type="entry name" value="FCD"/>
    <property type="match status" value="1"/>
</dbReference>
<evidence type="ECO:0000313" key="6">
    <source>
        <dbReference type="EMBL" id="OEV01998.1"/>
    </source>
</evidence>
<dbReference type="Gene3D" id="1.10.10.10">
    <property type="entry name" value="Winged helix-like DNA-binding domain superfamily/Winged helix DNA-binding domain"/>
    <property type="match status" value="1"/>
</dbReference>
<dbReference type="GO" id="GO:0003677">
    <property type="term" value="F:DNA binding"/>
    <property type="evidence" value="ECO:0007669"/>
    <property type="project" value="UniProtKB-KW"/>
</dbReference>
<evidence type="ECO:0000256" key="1">
    <source>
        <dbReference type="ARBA" id="ARBA00023015"/>
    </source>
</evidence>
<organism evidence="6 7">
    <name type="scientific">Streptomyces qinglanensis</name>
    <dbReference type="NCBI Taxonomy" id="943816"/>
    <lineage>
        <taxon>Bacteria</taxon>
        <taxon>Bacillati</taxon>
        <taxon>Actinomycetota</taxon>
        <taxon>Actinomycetes</taxon>
        <taxon>Kitasatosporales</taxon>
        <taxon>Streptomycetaceae</taxon>
        <taxon>Streptomyces</taxon>
    </lineage>
</organism>
<dbReference type="EMBL" id="LJGV01000021">
    <property type="protein sequence ID" value="OEV01998.1"/>
    <property type="molecule type" value="Genomic_DNA"/>
</dbReference>
<feature type="compositionally biased region" description="Gly residues" evidence="4">
    <location>
        <begin position="113"/>
        <end position="122"/>
    </location>
</feature>
<dbReference type="PANTHER" id="PTHR43537">
    <property type="entry name" value="TRANSCRIPTIONAL REGULATOR, GNTR FAMILY"/>
    <property type="match status" value="1"/>
</dbReference>
<keyword evidence="1" id="KW-0805">Transcription regulation</keyword>
<sequence>MIKRSTLRSQIATALRDEILAGRLATGRDFTVKEIAEQYGVSATPVREALVDLAAQGLLDVEQHRGFRVHEFTPADYRAMCEARELVVDGVFRGLDGPADAPDGASHGAGTARAGGPGGPADGGAVSAGRAVARRAFDGLGPEMVRSVRRRADAAERAARAGDLDVLIAYDLRYWRELSGLLGNPYVCDFLDRLRVQCWVYAVPVLRRHASLRGRLWAGHNALLDAVESGDTRAAREVVAAYNRHALAQVGADEAVPRPEQGPAGA</sequence>
<dbReference type="AlphaFoldDB" id="A0A1E7KDK9"/>
<dbReference type="InterPro" id="IPR000524">
    <property type="entry name" value="Tscrpt_reg_HTH_GntR"/>
</dbReference>
<dbReference type="SUPFAM" id="SSF48008">
    <property type="entry name" value="GntR ligand-binding domain-like"/>
    <property type="match status" value="1"/>
</dbReference>
<dbReference type="CDD" id="cd07377">
    <property type="entry name" value="WHTH_GntR"/>
    <property type="match status" value="1"/>
</dbReference>
<dbReference type="InterPro" id="IPR011711">
    <property type="entry name" value="GntR_C"/>
</dbReference>